<dbReference type="SMART" id="SM00871">
    <property type="entry name" value="AraC_E_bind"/>
    <property type="match status" value="1"/>
</dbReference>
<name>A0ABX3P675_9BACT</name>
<dbReference type="InterPro" id="IPR010499">
    <property type="entry name" value="AraC_E-bd"/>
</dbReference>
<keyword evidence="3" id="KW-1185">Reference proteome</keyword>
<feature type="domain" description="AraC effector-binding" evidence="1">
    <location>
        <begin position="26"/>
        <end position="172"/>
    </location>
</feature>
<protein>
    <recommendedName>
        <fullName evidence="1">AraC effector-binding domain-containing protein</fullName>
    </recommendedName>
</protein>
<dbReference type="SUPFAM" id="SSF55136">
    <property type="entry name" value="Probable bacterial effector-binding domain"/>
    <property type="match status" value="1"/>
</dbReference>
<dbReference type="Proteomes" id="UP000192277">
    <property type="component" value="Unassembled WGS sequence"/>
</dbReference>
<dbReference type="Gene3D" id="3.20.80.10">
    <property type="entry name" value="Regulatory factor, effector binding domain"/>
    <property type="match status" value="1"/>
</dbReference>
<dbReference type="EMBL" id="LWBO01000001">
    <property type="protein sequence ID" value="OQP55232.1"/>
    <property type="molecule type" value="Genomic_DNA"/>
</dbReference>
<dbReference type="Pfam" id="PF06445">
    <property type="entry name" value="GyrI-like"/>
    <property type="match status" value="1"/>
</dbReference>
<proteinExistence type="predicted"/>
<accession>A0ABX3P675</accession>
<reference evidence="2 3" key="1">
    <citation type="submission" date="2016-04" db="EMBL/GenBank/DDBJ databases">
        <authorList>
            <person name="Chen L."/>
            <person name="Zhuang W."/>
            <person name="Wang G."/>
        </authorList>
    </citation>
    <scope>NUCLEOTIDE SEQUENCE [LARGE SCALE GENOMIC DNA]</scope>
    <source>
        <strain evidence="3">GR20</strain>
    </source>
</reference>
<sequence>MSNSSGANRYYTVQRGYSLILKVICMHIKTYPPLTVLSSIHQTTISQIHEFGPVMAELYAEAGRKSFINGPLHWIYYGMDGNPDTTFTLEIAIPIRKAFHSARFQVKELDFFKAITFPHEGPWEQLPGSHAQIMERLAEHHIPVTNECREVFLNINFAEPEKNMTEIQIGVSPGKTQNRPGAQKRLLPVYI</sequence>
<evidence type="ECO:0000313" key="2">
    <source>
        <dbReference type="EMBL" id="OQP55232.1"/>
    </source>
</evidence>
<gene>
    <name evidence="2" type="ORF">A4D02_02665</name>
</gene>
<comment type="caution">
    <text evidence="2">The sequence shown here is derived from an EMBL/GenBank/DDBJ whole genome shotgun (WGS) entry which is preliminary data.</text>
</comment>
<evidence type="ECO:0000313" key="3">
    <source>
        <dbReference type="Proteomes" id="UP000192277"/>
    </source>
</evidence>
<dbReference type="InterPro" id="IPR011256">
    <property type="entry name" value="Reg_factor_effector_dom_sf"/>
</dbReference>
<dbReference type="InterPro" id="IPR029442">
    <property type="entry name" value="GyrI-like"/>
</dbReference>
<organism evidence="2 3">
    <name type="scientific">Niastella koreensis</name>
    <dbReference type="NCBI Taxonomy" id="354356"/>
    <lineage>
        <taxon>Bacteria</taxon>
        <taxon>Pseudomonadati</taxon>
        <taxon>Bacteroidota</taxon>
        <taxon>Chitinophagia</taxon>
        <taxon>Chitinophagales</taxon>
        <taxon>Chitinophagaceae</taxon>
        <taxon>Niastella</taxon>
    </lineage>
</organism>
<evidence type="ECO:0000259" key="1">
    <source>
        <dbReference type="SMART" id="SM00871"/>
    </source>
</evidence>